<dbReference type="GO" id="GO:0030890">
    <property type="term" value="P:positive regulation of B cell proliferation"/>
    <property type="evidence" value="ECO:0007669"/>
    <property type="project" value="TreeGrafter"/>
</dbReference>
<feature type="signal peptide" evidence="7">
    <location>
        <begin position="1"/>
        <end position="28"/>
    </location>
</feature>
<dbReference type="Gene3D" id="1.20.82.10">
    <property type="entry name" value="ADP Ribosyl Cyclase, Chain A, domain 1"/>
    <property type="match status" value="1"/>
</dbReference>
<sequence length="264" mass="29406">MSSKKALPISGTLTVMVIVVVLVPSALLDPTAEFEAAFLKKCVEFPEDKNTCKATLAIFEEAYVGKKKTAVTEDSYNKLFDKTPFKHPCGETMLYSGIDRVKTTDVVHRFTKKTGSYFTLEDTLLGHVLDGLIWCGKEGSKETFTEHCTDTMPNPYISFWIMASVKVAQYACGHVTVMLDGEREQPYYDKSVFATHEVPNLQSPEVKNLVVILVVGQKDDTKCNKESLKNLSNILKGKKIGYACKEVTLAHIEECIKEGKGVCW</sequence>
<dbReference type="GO" id="GO:0016740">
    <property type="term" value="F:transferase activity"/>
    <property type="evidence" value="ECO:0007669"/>
    <property type="project" value="UniProtKB-KW"/>
</dbReference>
<dbReference type="EMBL" id="OY660883">
    <property type="protein sequence ID" value="CAJ1082626.1"/>
    <property type="molecule type" value="Genomic_DNA"/>
</dbReference>
<dbReference type="Gene3D" id="3.40.50.720">
    <property type="entry name" value="NAD(P)-binding Rossmann-like Domain"/>
    <property type="match status" value="1"/>
</dbReference>
<dbReference type="GO" id="GO:0061809">
    <property type="term" value="F:NAD+ nucleosidase activity, cyclic ADP-ribose generating"/>
    <property type="evidence" value="ECO:0007669"/>
    <property type="project" value="UniProtKB-EC"/>
</dbReference>
<evidence type="ECO:0000256" key="1">
    <source>
        <dbReference type="ARBA" id="ARBA00005406"/>
    </source>
</evidence>
<keyword evidence="4 8" id="KW-0378">Hydrolase</keyword>
<dbReference type="GO" id="GO:0005886">
    <property type="term" value="C:plasma membrane"/>
    <property type="evidence" value="ECO:0007669"/>
    <property type="project" value="TreeGrafter"/>
</dbReference>
<evidence type="ECO:0000256" key="4">
    <source>
        <dbReference type="ARBA" id="ARBA00022801"/>
    </source>
</evidence>
<reference evidence="8" key="1">
    <citation type="submission" date="2023-08" db="EMBL/GenBank/DDBJ databases">
        <authorList>
            <person name="Alioto T."/>
            <person name="Alioto T."/>
            <person name="Gomez Garrido J."/>
        </authorList>
    </citation>
    <scope>NUCLEOTIDE SEQUENCE</scope>
</reference>
<proteinExistence type="inferred from homology"/>
<evidence type="ECO:0000256" key="2">
    <source>
        <dbReference type="ARBA" id="ARBA00011982"/>
    </source>
</evidence>
<evidence type="ECO:0000256" key="3">
    <source>
        <dbReference type="ARBA" id="ARBA00022679"/>
    </source>
</evidence>
<evidence type="ECO:0000313" key="9">
    <source>
        <dbReference type="Proteomes" id="UP001178508"/>
    </source>
</evidence>
<organism evidence="8 9">
    <name type="scientific">Xyrichtys novacula</name>
    <name type="common">Pearly razorfish</name>
    <name type="synonym">Hemipteronotus novacula</name>
    <dbReference type="NCBI Taxonomy" id="13765"/>
    <lineage>
        <taxon>Eukaryota</taxon>
        <taxon>Metazoa</taxon>
        <taxon>Chordata</taxon>
        <taxon>Craniata</taxon>
        <taxon>Vertebrata</taxon>
        <taxon>Euteleostomi</taxon>
        <taxon>Actinopterygii</taxon>
        <taxon>Neopterygii</taxon>
        <taxon>Teleostei</taxon>
        <taxon>Neoteleostei</taxon>
        <taxon>Acanthomorphata</taxon>
        <taxon>Eupercaria</taxon>
        <taxon>Labriformes</taxon>
        <taxon>Labridae</taxon>
        <taxon>Xyrichtys</taxon>
    </lineage>
</organism>
<dbReference type="InterPro" id="IPR003193">
    <property type="entry name" value="ADP-ribosyl_cyclase"/>
</dbReference>
<comment type="similarity">
    <text evidence="1">Belongs to the ADP-ribosyl cyclase family.</text>
</comment>
<keyword evidence="6" id="KW-1015">Disulfide bond</keyword>
<evidence type="ECO:0000256" key="5">
    <source>
        <dbReference type="ARBA" id="ARBA00023027"/>
    </source>
</evidence>
<dbReference type="AlphaFoldDB" id="A0AAV1H9J8"/>
<name>A0AAV1H9J8_XYRNO</name>
<keyword evidence="7" id="KW-0732">Signal</keyword>
<dbReference type="SUPFAM" id="SSF52309">
    <property type="entry name" value="N-(deoxy)ribosyltransferase-like"/>
    <property type="match status" value="1"/>
</dbReference>
<dbReference type="Pfam" id="PF02267">
    <property type="entry name" value="Rib_hydrolayse"/>
    <property type="match status" value="1"/>
</dbReference>
<evidence type="ECO:0000256" key="6">
    <source>
        <dbReference type="ARBA" id="ARBA00023157"/>
    </source>
</evidence>
<dbReference type="Proteomes" id="UP001178508">
    <property type="component" value="Chromosome 20"/>
</dbReference>
<feature type="chain" id="PRO_5043538936" description="ADP-ribosyl cyclase/cyclic ADP-ribose hydrolase" evidence="7">
    <location>
        <begin position="29"/>
        <end position="264"/>
    </location>
</feature>
<protein>
    <recommendedName>
        <fullName evidence="2">ADP-ribosyl cyclase/cyclic ADP-ribose hydrolase</fullName>
        <ecNumber evidence="2">3.2.2.6</ecNumber>
    </recommendedName>
</protein>
<keyword evidence="3" id="KW-0808">Transferase</keyword>
<dbReference type="EC" id="3.2.2.6" evidence="2"/>
<keyword evidence="9" id="KW-1185">Reference proteome</keyword>
<dbReference type="GO" id="GO:0016849">
    <property type="term" value="F:phosphorus-oxygen lyase activity"/>
    <property type="evidence" value="ECO:0007669"/>
    <property type="project" value="TreeGrafter"/>
</dbReference>
<keyword evidence="5" id="KW-0520">NAD</keyword>
<accession>A0AAV1H9J8</accession>
<gene>
    <name evidence="8" type="ORF">XNOV1_A035215</name>
</gene>
<dbReference type="PANTHER" id="PTHR10912">
    <property type="entry name" value="ADP-RIBOSYL CYCLASE"/>
    <property type="match status" value="1"/>
</dbReference>
<dbReference type="PANTHER" id="PTHR10912:SF9">
    <property type="entry name" value="ADP-RIBOSYL CYCLASE_CYCLIC ADP-RIBOSE HYDROLASE"/>
    <property type="match status" value="1"/>
</dbReference>
<evidence type="ECO:0000256" key="7">
    <source>
        <dbReference type="SAM" id="SignalP"/>
    </source>
</evidence>
<evidence type="ECO:0000313" key="8">
    <source>
        <dbReference type="EMBL" id="CAJ1082626.1"/>
    </source>
</evidence>